<feature type="region of interest" description="Disordered" evidence="2">
    <location>
        <begin position="1"/>
        <end position="23"/>
    </location>
</feature>
<evidence type="ECO:0000313" key="5">
    <source>
        <dbReference type="RefSeq" id="XP_035673275.1"/>
    </source>
</evidence>
<dbReference type="GeneID" id="118413825"/>
<evidence type="ECO:0000256" key="2">
    <source>
        <dbReference type="SAM" id="MobiDB-lite"/>
    </source>
</evidence>
<feature type="transmembrane region" description="Helical" evidence="3">
    <location>
        <begin position="27"/>
        <end position="47"/>
    </location>
</feature>
<keyword evidence="3" id="KW-0812">Transmembrane</keyword>
<keyword evidence="3" id="KW-0472">Membrane</keyword>
<protein>
    <submittedName>
        <fullName evidence="5">Uncharacterized protein LOC118413825 isoform X2</fullName>
    </submittedName>
</protein>
<name>A0A9J7L0A1_BRAFL</name>
<proteinExistence type="predicted"/>
<accession>A0A9J7L0A1</accession>
<feature type="region of interest" description="Disordered" evidence="2">
    <location>
        <begin position="164"/>
        <end position="201"/>
    </location>
</feature>
<feature type="region of interest" description="Disordered" evidence="2">
    <location>
        <begin position="213"/>
        <end position="237"/>
    </location>
</feature>
<keyword evidence="3" id="KW-1133">Transmembrane helix</keyword>
<dbReference type="RefSeq" id="XP_035673275.1">
    <property type="nucleotide sequence ID" value="XM_035817382.1"/>
</dbReference>
<feature type="compositionally biased region" description="Pro residues" evidence="2">
    <location>
        <begin position="220"/>
        <end position="230"/>
    </location>
</feature>
<organism evidence="4 5">
    <name type="scientific">Branchiostoma floridae</name>
    <name type="common">Florida lancelet</name>
    <name type="synonym">Amphioxus</name>
    <dbReference type="NCBI Taxonomy" id="7739"/>
    <lineage>
        <taxon>Eukaryota</taxon>
        <taxon>Metazoa</taxon>
        <taxon>Chordata</taxon>
        <taxon>Cephalochordata</taxon>
        <taxon>Leptocardii</taxon>
        <taxon>Amphioxiformes</taxon>
        <taxon>Branchiostomatidae</taxon>
        <taxon>Branchiostoma</taxon>
    </lineage>
</organism>
<dbReference type="Proteomes" id="UP000001554">
    <property type="component" value="Chromosome 4"/>
</dbReference>
<evidence type="ECO:0000313" key="4">
    <source>
        <dbReference type="Proteomes" id="UP000001554"/>
    </source>
</evidence>
<reference evidence="4" key="1">
    <citation type="journal article" date="2020" name="Nat. Ecol. Evol.">
        <title>Deeply conserved synteny resolves early events in vertebrate evolution.</title>
        <authorList>
            <person name="Simakov O."/>
            <person name="Marletaz F."/>
            <person name="Yue J.X."/>
            <person name="O'Connell B."/>
            <person name="Jenkins J."/>
            <person name="Brandt A."/>
            <person name="Calef R."/>
            <person name="Tung C.H."/>
            <person name="Huang T.K."/>
            <person name="Schmutz J."/>
            <person name="Satoh N."/>
            <person name="Yu J.K."/>
            <person name="Putnam N.H."/>
            <person name="Green R.E."/>
            <person name="Rokhsar D.S."/>
        </authorList>
    </citation>
    <scope>NUCLEOTIDE SEQUENCE [LARGE SCALE GENOMIC DNA]</scope>
    <source>
        <strain evidence="4">S238N-H82</strain>
    </source>
</reference>
<dbReference type="AlphaFoldDB" id="A0A9J7L0A1"/>
<reference evidence="5" key="2">
    <citation type="submission" date="2025-08" db="UniProtKB">
        <authorList>
            <consortium name="RefSeq"/>
        </authorList>
    </citation>
    <scope>IDENTIFICATION</scope>
    <source>
        <strain evidence="5">S238N-H82</strain>
        <tissue evidence="5">Testes</tissue>
    </source>
</reference>
<keyword evidence="1" id="KW-0175">Coiled coil</keyword>
<feature type="compositionally biased region" description="Basic and acidic residues" evidence="2">
    <location>
        <begin position="187"/>
        <end position="196"/>
    </location>
</feature>
<gene>
    <name evidence="5" type="primary">LOC118413825</name>
</gene>
<keyword evidence="4" id="KW-1185">Reference proteome</keyword>
<feature type="coiled-coil region" evidence="1">
    <location>
        <begin position="54"/>
        <end position="112"/>
    </location>
</feature>
<evidence type="ECO:0000256" key="1">
    <source>
        <dbReference type="SAM" id="Coils"/>
    </source>
</evidence>
<evidence type="ECO:0000256" key="3">
    <source>
        <dbReference type="SAM" id="Phobius"/>
    </source>
</evidence>
<sequence length="355" mass="37850">MSSEKLLNVSEVTGRARRDRPGAARPVTVAVAAGAGVLVVAALVFLAHEVKHVREKSSQEVSQLKNQILALKDRTLAMEIQQDATIGDKEEASSHKEEIMALKIHLSSLKAELQQEKAYGASLRERLAVLETKFQFGHAEEHNFREGEKSNQADSVPEHNATLRRYRRSDNSVTTPAGPIQGPEGPAGRDGRDGRDGVPGPPGPPCGCGGCGEPSCEQGPPGPEGPPGPPGVNGSSTDYVNYRDMLAQSICTAVTDQASDIFAIRRDCRPNYGDGLTCNDMCTSRKAAMIAAVGSRKSTTECFDAIHVYGNRPVLSSDHNTDAGKVGPAAFRYLSGGCAFTANICGPNYCCCRIR</sequence>